<dbReference type="GO" id="GO:0003725">
    <property type="term" value="F:double-stranded RNA binding"/>
    <property type="evidence" value="ECO:0007669"/>
    <property type="project" value="TreeGrafter"/>
</dbReference>
<feature type="region of interest" description="Disordered" evidence="1">
    <location>
        <begin position="60"/>
        <end position="90"/>
    </location>
</feature>
<evidence type="ECO:0000313" key="3">
    <source>
        <dbReference type="EMBL" id="GHJ87757.1"/>
    </source>
</evidence>
<protein>
    <recommendedName>
        <fullName evidence="2">Aprataxin C2HE/C2H2/C2HC zinc finger domain-containing protein</fullName>
    </recommendedName>
</protein>
<evidence type="ECO:0000259" key="2">
    <source>
        <dbReference type="Pfam" id="PF16278"/>
    </source>
</evidence>
<dbReference type="GO" id="GO:0000012">
    <property type="term" value="P:single strand break repair"/>
    <property type="evidence" value="ECO:0007669"/>
    <property type="project" value="TreeGrafter"/>
</dbReference>
<dbReference type="PANTHER" id="PTHR12486:SF4">
    <property type="entry name" value="APRATAXIN"/>
    <property type="match status" value="1"/>
</dbReference>
<dbReference type="InterPro" id="IPR032566">
    <property type="entry name" value="Znf-C2HE"/>
</dbReference>
<dbReference type="SUPFAM" id="SSF54197">
    <property type="entry name" value="HIT-like"/>
    <property type="match status" value="2"/>
</dbReference>
<evidence type="ECO:0000256" key="1">
    <source>
        <dbReference type="SAM" id="MobiDB-lite"/>
    </source>
</evidence>
<sequence length="267" mass="29852">MHPLDALRGFATSRHPDRELAPDVYLLHDSHTVTVFDKFPKAKYHFLVLPRIPFPLASEDVAGGSSETETQSESDLSASDAPSSMSSNPLPSASLTSLHALLTKVPCAKALQVLESLRQASLEVVEMIRDEMLKTEGFEWGIEVGFHAVPSMRHLHLHIISTDFVSPSLKVKKHYASFHPTLGFFLPLADVLQSLSPHRASGQGTTYSLFDLEKYLRPDGPKAWEPLLKSDLHCWRCNQPFSNMPALKVHLEEEWSRLKRAPQKPEG</sequence>
<dbReference type="EMBL" id="BLZA01000023">
    <property type="protein sequence ID" value="GHJ87757.1"/>
    <property type="molecule type" value="Genomic_DNA"/>
</dbReference>
<dbReference type="OrthoDB" id="3512845at2759"/>
<dbReference type="InterPro" id="IPR036265">
    <property type="entry name" value="HIT-like_sf"/>
</dbReference>
<reference evidence="3" key="1">
    <citation type="submission" date="2020-07" db="EMBL/GenBank/DDBJ databases">
        <title>Draft Genome Sequence of a Deep-Sea Yeast, Naganishia (Cryptococcus) liquefaciens strain N6.</title>
        <authorList>
            <person name="Han Y.W."/>
            <person name="Kajitani R."/>
            <person name="Morimoto H."/>
            <person name="Parhat M."/>
            <person name="Tsubouchi H."/>
            <person name="Bakenova O."/>
            <person name="Ogata M."/>
            <person name="Argunhan B."/>
            <person name="Aoki R."/>
            <person name="Kajiwara S."/>
            <person name="Itoh T."/>
            <person name="Iwasaki H."/>
        </authorList>
    </citation>
    <scope>NUCLEOTIDE SEQUENCE</scope>
    <source>
        <strain evidence="3">N6</strain>
    </source>
</reference>
<name>A0A8H3TV72_9TREE</name>
<dbReference type="Proteomes" id="UP000620104">
    <property type="component" value="Unassembled WGS sequence"/>
</dbReference>
<dbReference type="Pfam" id="PF16278">
    <property type="entry name" value="zf-C2HE"/>
    <property type="match status" value="1"/>
</dbReference>
<dbReference type="GO" id="GO:1990165">
    <property type="term" value="F:single-strand break-containing DNA binding"/>
    <property type="evidence" value="ECO:0007669"/>
    <property type="project" value="TreeGrafter"/>
</dbReference>
<dbReference type="AlphaFoldDB" id="A0A8H3TV72"/>
<dbReference type="GO" id="GO:0030983">
    <property type="term" value="F:mismatched DNA binding"/>
    <property type="evidence" value="ECO:0007669"/>
    <property type="project" value="TreeGrafter"/>
</dbReference>
<organism evidence="3 4">
    <name type="scientific">Naganishia liquefaciens</name>
    <dbReference type="NCBI Taxonomy" id="104408"/>
    <lineage>
        <taxon>Eukaryota</taxon>
        <taxon>Fungi</taxon>
        <taxon>Dikarya</taxon>
        <taxon>Basidiomycota</taxon>
        <taxon>Agaricomycotina</taxon>
        <taxon>Tremellomycetes</taxon>
        <taxon>Filobasidiales</taxon>
        <taxon>Filobasidiaceae</taxon>
        <taxon>Naganishia</taxon>
    </lineage>
</organism>
<feature type="compositionally biased region" description="Low complexity" evidence="1">
    <location>
        <begin position="65"/>
        <end position="90"/>
    </location>
</feature>
<evidence type="ECO:0000313" key="4">
    <source>
        <dbReference type="Proteomes" id="UP000620104"/>
    </source>
</evidence>
<dbReference type="Pfam" id="PF11969">
    <property type="entry name" value="DcpS_C"/>
    <property type="match status" value="1"/>
</dbReference>
<feature type="domain" description="Aprataxin C2HE/C2H2/C2HC zinc finger" evidence="2">
    <location>
        <begin position="181"/>
        <end position="256"/>
    </location>
</feature>
<dbReference type="PANTHER" id="PTHR12486">
    <property type="entry name" value="APRATAXIN-RELATED"/>
    <property type="match status" value="1"/>
</dbReference>
<dbReference type="GO" id="GO:0005634">
    <property type="term" value="C:nucleus"/>
    <property type="evidence" value="ECO:0007669"/>
    <property type="project" value="TreeGrafter"/>
</dbReference>
<accession>A0A8H3TV72</accession>
<keyword evidence="4" id="KW-1185">Reference proteome</keyword>
<comment type="caution">
    <text evidence="3">The sequence shown here is derived from an EMBL/GenBank/DDBJ whole genome shotgun (WGS) entry which is preliminary data.</text>
</comment>
<dbReference type="GO" id="GO:0003697">
    <property type="term" value="F:single-stranded DNA binding"/>
    <property type="evidence" value="ECO:0007669"/>
    <property type="project" value="TreeGrafter"/>
</dbReference>
<proteinExistence type="predicted"/>
<dbReference type="GO" id="GO:0033699">
    <property type="term" value="F:DNA 5'-adenosine monophosphate hydrolase activity"/>
    <property type="evidence" value="ECO:0007669"/>
    <property type="project" value="TreeGrafter"/>
</dbReference>
<dbReference type="Gene3D" id="3.30.428.10">
    <property type="entry name" value="HIT-like"/>
    <property type="match status" value="1"/>
</dbReference>
<gene>
    <name evidence="3" type="ORF">NliqN6_4159</name>
</gene>